<dbReference type="InterPro" id="IPR009057">
    <property type="entry name" value="Homeodomain-like_sf"/>
</dbReference>
<dbReference type="Gene3D" id="3.40.50.300">
    <property type="entry name" value="P-loop containing nucleotide triphosphate hydrolases"/>
    <property type="match status" value="1"/>
</dbReference>
<dbReference type="InterPro" id="IPR027417">
    <property type="entry name" value="P-loop_NTPase"/>
</dbReference>
<dbReference type="Pfam" id="PF02954">
    <property type="entry name" value="HTH_8"/>
    <property type="match status" value="1"/>
</dbReference>
<dbReference type="NCBIfam" id="TIGR00229">
    <property type="entry name" value="sensory_box"/>
    <property type="match status" value="1"/>
</dbReference>
<dbReference type="PROSITE" id="PS00676">
    <property type="entry name" value="SIGMA54_INTERACT_2"/>
    <property type="match status" value="1"/>
</dbReference>
<evidence type="ECO:0000313" key="7">
    <source>
        <dbReference type="EMBL" id="OIJ22959.1"/>
    </source>
</evidence>
<dbReference type="Pfam" id="PF08448">
    <property type="entry name" value="PAS_4"/>
    <property type="match status" value="1"/>
</dbReference>
<dbReference type="InterPro" id="IPR002197">
    <property type="entry name" value="HTH_Fis"/>
</dbReference>
<sequence>MNGKEELKQLKNLIYIYENILNEINEGVQVINNEGNTIIYNQKKMQLESMQLEDVLNKNLLEIFSFKDRKDSRLLQALEKGAITKNAKQTYFTNKGKEITTINNTYPIQKDGETIAAVEIASDITKLERLKENVLKTGNVRYTFESIIGESRAIKEVIENSKRATRTSSSVLIIGETGTGKELFSQSIHHGSDRSKKPFISQNCAALPDNLIESLLFGTKKGAFTGAIDHPGLLEQAEGGTILLDEINSLNPSLQAKLLRAIQEKSIRRVGDTKDKEIDVRIIATINEDPIDAIANNRLRKDLYYRLSVVSLVIPPLRERREDIPLLAQKFIEKYNYLFHLNVRKISDAVYHLFLEYDWPGNIRELEHAIEGAMNLITVETEISYNHLPYHFLTKSKQIDIPTSSSRGYSSKLEDLTLKLKDQMEEAEADYIKRVLENNRNNITHTANILGISRQSLQYRLRKYKIKESF</sequence>
<dbReference type="InterPro" id="IPR025943">
    <property type="entry name" value="Sigma_54_int_dom_ATP-bd_2"/>
</dbReference>
<dbReference type="PROSITE" id="PS50045">
    <property type="entry name" value="SIGMA54_INTERACT_4"/>
    <property type="match status" value="1"/>
</dbReference>
<protein>
    <submittedName>
        <fullName evidence="7">Sigma-54-dependent Fis family transcriptional regulator</fullName>
    </submittedName>
</protein>
<dbReference type="Pfam" id="PF00158">
    <property type="entry name" value="Sigma54_activat"/>
    <property type="match status" value="1"/>
</dbReference>
<proteinExistence type="predicted"/>
<gene>
    <name evidence="7" type="ORF">AWH56_03205</name>
</gene>
<keyword evidence="5" id="KW-0804">Transcription</keyword>
<dbReference type="CDD" id="cd00009">
    <property type="entry name" value="AAA"/>
    <property type="match status" value="1"/>
</dbReference>
<name>A0A1S2ME62_9BACI</name>
<keyword evidence="1" id="KW-0547">Nucleotide-binding</keyword>
<accession>A0A1S2ME62</accession>
<comment type="caution">
    <text evidence="7">The sequence shown here is derived from an EMBL/GenBank/DDBJ whole genome shotgun (WGS) entry which is preliminary data.</text>
</comment>
<dbReference type="Gene3D" id="3.30.450.20">
    <property type="entry name" value="PAS domain"/>
    <property type="match status" value="1"/>
</dbReference>
<evidence type="ECO:0000256" key="1">
    <source>
        <dbReference type="ARBA" id="ARBA00022741"/>
    </source>
</evidence>
<dbReference type="PANTHER" id="PTHR32071:SF74">
    <property type="entry name" value="TRANSCRIPTIONAL ACTIVATOR ROCR"/>
    <property type="match status" value="1"/>
</dbReference>
<evidence type="ECO:0000259" key="6">
    <source>
        <dbReference type="PROSITE" id="PS50045"/>
    </source>
</evidence>
<dbReference type="GO" id="GO:0006355">
    <property type="term" value="P:regulation of DNA-templated transcription"/>
    <property type="evidence" value="ECO:0007669"/>
    <property type="project" value="InterPro"/>
</dbReference>
<dbReference type="AlphaFoldDB" id="A0A1S2ME62"/>
<evidence type="ECO:0000256" key="2">
    <source>
        <dbReference type="ARBA" id="ARBA00022840"/>
    </source>
</evidence>
<dbReference type="EMBL" id="LQXD01000010">
    <property type="protein sequence ID" value="OIJ22959.1"/>
    <property type="molecule type" value="Genomic_DNA"/>
</dbReference>
<evidence type="ECO:0000256" key="3">
    <source>
        <dbReference type="ARBA" id="ARBA00023015"/>
    </source>
</evidence>
<dbReference type="PROSITE" id="PS00688">
    <property type="entry name" value="SIGMA54_INTERACT_3"/>
    <property type="match status" value="1"/>
</dbReference>
<dbReference type="InterPro" id="IPR000014">
    <property type="entry name" value="PAS"/>
</dbReference>
<dbReference type="InterPro" id="IPR002078">
    <property type="entry name" value="Sigma_54_int"/>
</dbReference>
<dbReference type="PRINTS" id="PR01590">
    <property type="entry name" value="HTHFIS"/>
</dbReference>
<keyword evidence="4" id="KW-0238">DNA-binding</keyword>
<evidence type="ECO:0000256" key="5">
    <source>
        <dbReference type="ARBA" id="ARBA00023163"/>
    </source>
</evidence>
<dbReference type="SMART" id="SM00382">
    <property type="entry name" value="AAA"/>
    <property type="match status" value="1"/>
</dbReference>
<dbReference type="SUPFAM" id="SSF46689">
    <property type="entry name" value="Homeodomain-like"/>
    <property type="match status" value="1"/>
</dbReference>
<dbReference type="SUPFAM" id="SSF55785">
    <property type="entry name" value="PYP-like sensor domain (PAS domain)"/>
    <property type="match status" value="1"/>
</dbReference>
<dbReference type="SUPFAM" id="SSF52540">
    <property type="entry name" value="P-loop containing nucleoside triphosphate hydrolases"/>
    <property type="match status" value="1"/>
</dbReference>
<dbReference type="RefSeq" id="WP_071315772.1">
    <property type="nucleotide sequence ID" value="NZ_CP063356.2"/>
</dbReference>
<organism evidence="7">
    <name type="scientific">Anaerobacillus isosaccharinicus</name>
    <dbReference type="NCBI Taxonomy" id="1532552"/>
    <lineage>
        <taxon>Bacteria</taxon>
        <taxon>Bacillati</taxon>
        <taxon>Bacillota</taxon>
        <taxon>Bacilli</taxon>
        <taxon>Bacillales</taxon>
        <taxon>Bacillaceae</taxon>
        <taxon>Anaerobacillus</taxon>
    </lineage>
</organism>
<dbReference type="InterPro" id="IPR025944">
    <property type="entry name" value="Sigma_54_int_dom_CS"/>
</dbReference>
<dbReference type="GO" id="GO:0043565">
    <property type="term" value="F:sequence-specific DNA binding"/>
    <property type="evidence" value="ECO:0007669"/>
    <property type="project" value="InterPro"/>
</dbReference>
<dbReference type="InterPro" id="IPR035965">
    <property type="entry name" value="PAS-like_dom_sf"/>
</dbReference>
<dbReference type="InterPro" id="IPR013656">
    <property type="entry name" value="PAS_4"/>
</dbReference>
<keyword evidence="3" id="KW-0805">Transcription regulation</keyword>
<dbReference type="Gene3D" id="1.10.10.60">
    <property type="entry name" value="Homeodomain-like"/>
    <property type="match status" value="1"/>
</dbReference>
<dbReference type="GO" id="GO:0005524">
    <property type="term" value="F:ATP binding"/>
    <property type="evidence" value="ECO:0007669"/>
    <property type="project" value="UniProtKB-KW"/>
</dbReference>
<dbReference type="PANTHER" id="PTHR32071">
    <property type="entry name" value="TRANSCRIPTIONAL REGULATORY PROTEIN"/>
    <property type="match status" value="1"/>
</dbReference>
<dbReference type="Pfam" id="PF25601">
    <property type="entry name" value="AAA_lid_14"/>
    <property type="match status" value="1"/>
</dbReference>
<reference evidence="7" key="1">
    <citation type="submission" date="2016-10" db="EMBL/GenBank/DDBJ databases">
        <title>Draft genome sequences of four alkaliphilic bacteria belonging to the Anaerobacillus genus.</title>
        <authorList>
            <person name="Bassil N.M."/>
            <person name="Lloyd J.R."/>
        </authorList>
    </citation>
    <scope>NUCLEOTIDE SEQUENCE [LARGE SCALE GENOMIC DNA]</scope>
    <source>
        <strain evidence="7">NB2006</strain>
    </source>
</reference>
<keyword evidence="2" id="KW-0067">ATP-binding</keyword>
<evidence type="ECO:0000256" key="4">
    <source>
        <dbReference type="ARBA" id="ARBA00023125"/>
    </source>
</evidence>
<dbReference type="InterPro" id="IPR058031">
    <property type="entry name" value="AAA_lid_NorR"/>
</dbReference>
<dbReference type="FunFam" id="3.40.50.300:FF:000006">
    <property type="entry name" value="DNA-binding transcriptional regulator NtrC"/>
    <property type="match status" value="1"/>
</dbReference>
<feature type="domain" description="Sigma-54 factor interaction" evidence="6">
    <location>
        <begin position="147"/>
        <end position="375"/>
    </location>
</feature>
<dbReference type="InterPro" id="IPR003593">
    <property type="entry name" value="AAA+_ATPase"/>
</dbReference>
<dbReference type="Gene3D" id="1.10.8.60">
    <property type="match status" value="1"/>
</dbReference>
<dbReference type="InterPro" id="IPR025662">
    <property type="entry name" value="Sigma_54_int_dom_ATP-bd_1"/>
</dbReference>
<dbReference type="PROSITE" id="PS00675">
    <property type="entry name" value="SIGMA54_INTERACT_1"/>
    <property type="match status" value="1"/>
</dbReference>